<accession>A0AB37Z249</accession>
<comment type="caution">
    <text evidence="2">The sequence shown here is derived from an EMBL/GenBank/DDBJ whole genome shotgun (WGS) entry which is preliminary data.</text>
</comment>
<dbReference type="Proteomes" id="UP000242418">
    <property type="component" value="Unassembled WGS sequence"/>
</dbReference>
<evidence type="ECO:0000313" key="2">
    <source>
        <dbReference type="EMBL" id="SCW29730.1"/>
    </source>
</evidence>
<dbReference type="EMBL" id="FMTL01000001">
    <property type="protein sequence ID" value="SCW29730.1"/>
    <property type="molecule type" value="Genomic_DNA"/>
</dbReference>
<keyword evidence="3" id="KW-1185">Reference proteome</keyword>
<evidence type="ECO:0000256" key="1">
    <source>
        <dbReference type="SAM" id="Phobius"/>
    </source>
</evidence>
<organism evidence="2 3">
    <name type="scientific">Pseudomonas peli</name>
    <dbReference type="NCBI Taxonomy" id="592361"/>
    <lineage>
        <taxon>Bacteria</taxon>
        <taxon>Pseudomonadati</taxon>
        <taxon>Pseudomonadota</taxon>
        <taxon>Gammaproteobacteria</taxon>
        <taxon>Pseudomonadales</taxon>
        <taxon>Pseudomonadaceae</taxon>
        <taxon>Pseudomonas</taxon>
    </lineage>
</organism>
<proteinExistence type="predicted"/>
<sequence length="75" mass="8400">MRGLTLCFRCWRVALALLLMLGLLWLASEPRSQNPVGVLGLFAFSLFISLGFILFGQHRFEPNPAKSSPEDQHLA</sequence>
<name>A0AB37Z249_9PSED</name>
<feature type="transmembrane region" description="Helical" evidence="1">
    <location>
        <begin position="38"/>
        <end position="56"/>
    </location>
</feature>
<keyword evidence="1" id="KW-0472">Membrane</keyword>
<keyword evidence="1" id="KW-0812">Transmembrane</keyword>
<keyword evidence="1" id="KW-1133">Transmembrane helix</keyword>
<protein>
    <submittedName>
        <fullName evidence="2">Uncharacterized protein</fullName>
    </submittedName>
</protein>
<evidence type="ECO:0000313" key="3">
    <source>
        <dbReference type="Proteomes" id="UP000242418"/>
    </source>
</evidence>
<reference evidence="2 3" key="1">
    <citation type="submission" date="2016-10" db="EMBL/GenBank/DDBJ databases">
        <authorList>
            <person name="Varghese N."/>
            <person name="Submissions S."/>
        </authorList>
    </citation>
    <scope>NUCLEOTIDE SEQUENCE [LARGE SCALE GENOMIC DNA]</scope>
    <source>
        <strain evidence="2 3">DSM 17833</strain>
    </source>
</reference>
<gene>
    <name evidence="2" type="ORF">SAMN05216370_0225</name>
</gene>
<dbReference type="AlphaFoldDB" id="A0AB37Z249"/>